<dbReference type="Proteomes" id="UP000001877">
    <property type="component" value="Chromosome"/>
</dbReference>
<dbReference type="KEGG" id="bbe:BBR47_28500"/>
<proteinExistence type="predicted"/>
<evidence type="ECO:0000313" key="1">
    <source>
        <dbReference type="EMBL" id="BAH43827.1"/>
    </source>
</evidence>
<dbReference type="STRING" id="358681.BBR47_28500"/>
<gene>
    <name evidence="1" type="ordered locus">BBR47_28500</name>
</gene>
<evidence type="ECO:0000313" key="2">
    <source>
        <dbReference type="Proteomes" id="UP000001877"/>
    </source>
</evidence>
<name>C0ZDG8_BREBN</name>
<sequence>MIIDGPDYTHKYVGTDHEYHCMVGSLVKVTAVNWE</sequence>
<dbReference type="HOGENOM" id="CLU_3363694_0_0_9"/>
<accession>C0ZDG8</accession>
<reference evidence="1 2" key="1">
    <citation type="submission" date="2005-03" db="EMBL/GenBank/DDBJ databases">
        <title>Brevibacillus brevis strain 47, complete genome.</title>
        <authorList>
            <person name="Hosoyama A."/>
            <person name="Yamada R."/>
            <person name="Hongo Y."/>
            <person name="Terui Y."/>
            <person name="Ankai A."/>
            <person name="Masuyama W."/>
            <person name="Sekiguchi M."/>
            <person name="Takeda T."/>
            <person name="Asano K."/>
            <person name="Ohji S."/>
            <person name="Ichikawa N."/>
            <person name="Narita S."/>
            <person name="Aoki N."/>
            <person name="Miura H."/>
            <person name="Matsushita S."/>
            <person name="Sekigawa T."/>
            <person name="Yamagata H."/>
            <person name="Yoshikawa H."/>
            <person name="Udaka S."/>
            <person name="Tanikawa S."/>
            <person name="Fujita N."/>
        </authorList>
    </citation>
    <scope>NUCLEOTIDE SEQUENCE [LARGE SCALE GENOMIC DNA]</scope>
    <source>
        <strain evidence="2">47 / JCM 6285 / NBRC 100599</strain>
    </source>
</reference>
<organism evidence="1 2">
    <name type="scientific">Brevibacillus brevis (strain 47 / JCM 6285 / NBRC 100599)</name>
    <dbReference type="NCBI Taxonomy" id="358681"/>
    <lineage>
        <taxon>Bacteria</taxon>
        <taxon>Bacillati</taxon>
        <taxon>Bacillota</taxon>
        <taxon>Bacilli</taxon>
        <taxon>Bacillales</taxon>
        <taxon>Paenibacillaceae</taxon>
        <taxon>Brevibacillus</taxon>
    </lineage>
</organism>
<dbReference type="AlphaFoldDB" id="C0ZDG8"/>
<dbReference type="EMBL" id="AP008955">
    <property type="protein sequence ID" value="BAH43827.1"/>
    <property type="molecule type" value="Genomic_DNA"/>
</dbReference>
<protein>
    <submittedName>
        <fullName evidence="1">Uncharacterized protein</fullName>
    </submittedName>
</protein>
<keyword evidence="2" id="KW-1185">Reference proteome</keyword>